<dbReference type="GO" id="GO:0043190">
    <property type="term" value="C:ATP-binding cassette (ABC) transporter complex"/>
    <property type="evidence" value="ECO:0007669"/>
    <property type="project" value="InterPro"/>
</dbReference>
<evidence type="ECO:0000256" key="9">
    <source>
        <dbReference type="ARBA" id="ARBA00041133"/>
    </source>
</evidence>
<evidence type="ECO:0000256" key="3">
    <source>
        <dbReference type="ARBA" id="ARBA00022505"/>
    </source>
</evidence>
<dbReference type="AlphaFoldDB" id="A0A482T701"/>
<dbReference type="InterPro" id="IPR050093">
    <property type="entry name" value="ABC_SmlMolc_Importer"/>
</dbReference>
<gene>
    <name evidence="13" type="ORF">ELS19_05660</name>
</gene>
<keyword evidence="5 13" id="KW-0067">ATP-binding</keyword>
<comment type="caution">
    <text evidence="13">The sequence shown here is derived from an EMBL/GenBank/DDBJ whole genome shotgun (WGS) entry which is preliminary data.</text>
</comment>
<evidence type="ECO:0000256" key="5">
    <source>
        <dbReference type="ARBA" id="ARBA00022840"/>
    </source>
</evidence>
<reference evidence="13 14" key="1">
    <citation type="submission" date="2018-12" db="EMBL/GenBank/DDBJ databases">
        <title>Genome analysis provides insights into bioremediation potentialities of Halogeometricum borinquense strain N11.</title>
        <authorList>
            <person name="Najjari A."/>
            <person name="Youssef N."/>
            <person name="Fhoula I."/>
            <person name="Ben Dhia O."/>
            <person name="Mahjoubi M."/>
            <person name="Ouzari H.I."/>
            <person name="Cherif A."/>
        </authorList>
    </citation>
    <scope>NUCLEOTIDE SEQUENCE [LARGE SCALE GENOMIC DNA]</scope>
    <source>
        <strain evidence="13 14">N11</strain>
    </source>
</reference>
<evidence type="ECO:0000256" key="8">
    <source>
        <dbReference type="ARBA" id="ARBA00039025"/>
    </source>
</evidence>
<dbReference type="Gene3D" id="3.40.50.300">
    <property type="entry name" value="P-loop containing nucleotide triphosphate hydrolases"/>
    <property type="match status" value="1"/>
</dbReference>
<dbReference type="InterPro" id="IPR013611">
    <property type="entry name" value="Transp-assoc_OB_typ2"/>
</dbReference>
<dbReference type="InterPro" id="IPR008995">
    <property type="entry name" value="Mo/tungstate-bd_C_term_dom"/>
</dbReference>
<dbReference type="SUPFAM" id="SSF50331">
    <property type="entry name" value="MOP-like"/>
    <property type="match status" value="1"/>
</dbReference>
<feature type="domain" description="ABC transporter" evidence="12">
    <location>
        <begin position="5"/>
        <end position="227"/>
    </location>
</feature>
<protein>
    <recommendedName>
        <fullName evidence="9">Molybdate/tungstate import ATP-binding protein WtpC</fullName>
        <ecNumber evidence="8">7.3.2.6</ecNumber>
    </recommendedName>
</protein>
<evidence type="ECO:0000313" key="13">
    <source>
        <dbReference type="EMBL" id="RYJ13500.1"/>
    </source>
</evidence>
<keyword evidence="3" id="KW-0500">Molybdenum</keyword>
<dbReference type="PROSITE" id="PS00211">
    <property type="entry name" value="ABC_TRANSPORTER_1"/>
    <property type="match status" value="1"/>
</dbReference>
<dbReference type="PROSITE" id="PS50893">
    <property type="entry name" value="ABC_TRANSPORTER_2"/>
    <property type="match status" value="1"/>
</dbReference>
<dbReference type="PANTHER" id="PTHR42781">
    <property type="entry name" value="SPERMIDINE/PUTRESCINE IMPORT ATP-BINDING PROTEIN POTA"/>
    <property type="match status" value="1"/>
</dbReference>
<comment type="subcellular location">
    <subcellularLocation>
        <location evidence="1">Cell membrane</location>
        <topology evidence="1">Peripheral membrane protein</topology>
    </subcellularLocation>
</comment>
<dbReference type="GO" id="GO:0016887">
    <property type="term" value="F:ATP hydrolysis activity"/>
    <property type="evidence" value="ECO:0007669"/>
    <property type="project" value="InterPro"/>
</dbReference>
<dbReference type="InterPro" id="IPR003593">
    <property type="entry name" value="AAA+_ATPase"/>
</dbReference>
<dbReference type="Proteomes" id="UP000294028">
    <property type="component" value="Unassembled WGS sequence"/>
</dbReference>
<organism evidence="13 14">
    <name type="scientific">Halogeometricum borinquense</name>
    <dbReference type="NCBI Taxonomy" id="60847"/>
    <lineage>
        <taxon>Archaea</taxon>
        <taxon>Methanobacteriati</taxon>
        <taxon>Methanobacteriota</taxon>
        <taxon>Stenosarchaea group</taxon>
        <taxon>Halobacteria</taxon>
        <taxon>Halobacteriales</taxon>
        <taxon>Haloferacaceae</taxon>
        <taxon>Halogeometricum</taxon>
    </lineage>
</organism>
<dbReference type="Pfam" id="PF08402">
    <property type="entry name" value="TOBE_2"/>
    <property type="match status" value="1"/>
</dbReference>
<dbReference type="InterPro" id="IPR027417">
    <property type="entry name" value="P-loop_NTPase"/>
</dbReference>
<evidence type="ECO:0000256" key="11">
    <source>
        <dbReference type="SAM" id="MobiDB-lite"/>
    </source>
</evidence>
<dbReference type="SUPFAM" id="SSF52540">
    <property type="entry name" value="P-loop containing nucleoside triphosphate hydrolases"/>
    <property type="match status" value="1"/>
</dbReference>
<feature type="region of interest" description="Disordered" evidence="11">
    <location>
        <begin position="295"/>
        <end position="319"/>
    </location>
</feature>
<keyword evidence="2" id="KW-0813">Transport</keyword>
<dbReference type="EMBL" id="RZHH01000002">
    <property type="protein sequence ID" value="RYJ13500.1"/>
    <property type="molecule type" value="Genomic_DNA"/>
</dbReference>
<dbReference type="SMART" id="SM00382">
    <property type="entry name" value="AAA"/>
    <property type="match status" value="1"/>
</dbReference>
<evidence type="ECO:0000256" key="6">
    <source>
        <dbReference type="ARBA" id="ARBA00038307"/>
    </source>
</evidence>
<dbReference type="InterPro" id="IPR017871">
    <property type="entry name" value="ABC_transporter-like_CS"/>
</dbReference>
<evidence type="ECO:0000256" key="1">
    <source>
        <dbReference type="ARBA" id="ARBA00004202"/>
    </source>
</evidence>
<name>A0A482T701_9EURY</name>
<accession>A0A482T701</accession>
<dbReference type="GO" id="GO:0005524">
    <property type="term" value="F:ATP binding"/>
    <property type="evidence" value="ECO:0007669"/>
    <property type="project" value="UniProtKB-KW"/>
</dbReference>
<evidence type="ECO:0000256" key="10">
    <source>
        <dbReference type="ARBA" id="ARBA00047936"/>
    </source>
</evidence>
<proteinExistence type="inferred from homology"/>
<dbReference type="EC" id="7.3.2.6" evidence="8"/>
<dbReference type="GO" id="GO:1901238">
    <property type="term" value="F:ABC-type tungstate transporter activity"/>
    <property type="evidence" value="ECO:0007669"/>
    <property type="project" value="UniProtKB-EC"/>
</dbReference>
<dbReference type="Pfam" id="PF00005">
    <property type="entry name" value="ABC_tran"/>
    <property type="match status" value="1"/>
</dbReference>
<dbReference type="InterPro" id="IPR003439">
    <property type="entry name" value="ABC_transporter-like_ATP-bd"/>
</dbReference>
<comment type="catalytic activity">
    <reaction evidence="10">
        <text>tungstate(in) + ATP + H2O = tungstate(out) + ADP + phosphate + H(+)</text>
        <dbReference type="Rhea" id="RHEA:35027"/>
        <dbReference type="ChEBI" id="CHEBI:15377"/>
        <dbReference type="ChEBI" id="CHEBI:15378"/>
        <dbReference type="ChEBI" id="CHEBI:30616"/>
        <dbReference type="ChEBI" id="CHEBI:43474"/>
        <dbReference type="ChEBI" id="CHEBI:46502"/>
        <dbReference type="ChEBI" id="CHEBI:456216"/>
        <dbReference type="EC" id="7.3.2.6"/>
    </reaction>
</comment>
<comment type="similarity">
    <text evidence="6">Belongs to the ABC transporter superfamily. Sulfate/tungstate importer (TC 3.A.1.6) family.</text>
</comment>
<evidence type="ECO:0000256" key="2">
    <source>
        <dbReference type="ARBA" id="ARBA00022448"/>
    </source>
</evidence>
<keyword evidence="4" id="KW-0547">Nucleotide-binding</keyword>
<evidence type="ECO:0000313" key="14">
    <source>
        <dbReference type="Proteomes" id="UP000294028"/>
    </source>
</evidence>
<dbReference type="PANTHER" id="PTHR42781:SF4">
    <property type="entry name" value="SPERMIDINE_PUTRESCINE IMPORT ATP-BINDING PROTEIN POTA"/>
    <property type="match status" value="1"/>
</dbReference>
<comment type="subunit">
    <text evidence="7">The complex is composed of two ATP-binding proteins (WtpC), two transmembrane proteins (WtpB) and a solute-binding protein (WtpA).</text>
</comment>
<evidence type="ECO:0000259" key="12">
    <source>
        <dbReference type="PROSITE" id="PS50893"/>
    </source>
</evidence>
<dbReference type="RefSeq" id="WP_129783929.1">
    <property type="nucleotide sequence ID" value="NZ_RZHH01000002.1"/>
</dbReference>
<evidence type="ECO:0000256" key="7">
    <source>
        <dbReference type="ARBA" id="ARBA00038781"/>
    </source>
</evidence>
<sequence>MTLSVDIEATFTARGADPFTTAAAFEVKRGETAVVLGPSGSGKSLLLETVAGFHSHDGSVALDGTDLTSKAPENRRFGFVFQNYMLFPNMTVAENVRYGDRYHETTGDAAELLAELGISDLAGRYPSTLSGGEKQRVALARSLYVRPDVLLLDEPLSALDVPTQTRLRQDMLDVLDGVTAVYVTHDRTTARTLADRILVMNEGRIVQRGTPDAVFDRPTSQFVAQFTGSNCVPLDTDDLRSAVDGSGNAEYLAVRPENVRLDNGSGDVTARVERVVREDAVFRVTLAVSDHRIDAYTTDPPAPGSSVGVSFEESASTLL</sequence>
<evidence type="ECO:0000256" key="4">
    <source>
        <dbReference type="ARBA" id="ARBA00022741"/>
    </source>
</evidence>